<name>A0ABR3P679_9PEZI</name>
<organism evidence="1 2">
    <name type="scientific">Neodothiora populina</name>
    <dbReference type="NCBI Taxonomy" id="2781224"/>
    <lineage>
        <taxon>Eukaryota</taxon>
        <taxon>Fungi</taxon>
        <taxon>Dikarya</taxon>
        <taxon>Ascomycota</taxon>
        <taxon>Pezizomycotina</taxon>
        <taxon>Dothideomycetes</taxon>
        <taxon>Dothideomycetidae</taxon>
        <taxon>Dothideales</taxon>
        <taxon>Dothioraceae</taxon>
        <taxon>Neodothiora</taxon>
    </lineage>
</organism>
<gene>
    <name evidence="1" type="ORF">AAFC00_005815</name>
</gene>
<reference evidence="1 2" key="1">
    <citation type="submission" date="2024-07" db="EMBL/GenBank/DDBJ databases">
        <title>Draft sequence of the Neodothiora populina.</title>
        <authorList>
            <person name="Drown D.D."/>
            <person name="Schuette U.S."/>
            <person name="Buechlein A.B."/>
            <person name="Rusch D.R."/>
            <person name="Winton L.W."/>
            <person name="Adams G.A."/>
        </authorList>
    </citation>
    <scope>NUCLEOTIDE SEQUENCE [LARGE SCALE GENOMIC DNA]</scope>
    <source>
        <strain evidence="1 2">CPC 39397</strain>
    </source>
</reference>
<protein>
    <recommendedName>
        <fullName evidence="3">Glycosyltransferase family 69 protein</fullName>
    </recommendedName>
</protein>
<evidence type="ECO:0008006" key="3">
    <source>
        <dbReference type="Google" id="ProtNLM"/>
    </source>
</evidence>
<dbReference type="PANTHER" id="PTHR34144:SF7">
    <property type="entry name" value="EXPORT PROTEIN (CAP59), PUTATIVE (AFU_ORTHOLOGUE AFUA_7G05020)-RELATED"/>
    <property type="match status" value="1"/>
</dbReference>
<keyword evidence="2" id="KW-1185">Reference proteome</keyword>
<comment type="caution">
    <text evidence="1">The sequence shown here is derived from an EMBL/GenBank/DDBJ whole genome shotgun (WGS) entry which is preliminary data.</text>
</comment>
<proteinExistence type="predicted"/>
<evidence type="ECO:0000313" key="2">
    <source>
        <dbReference type="Proteomes" id="UP001562354"/>
    </source>
</evidence>
<accession>A0ABR3P679</accession>
<dbReference type="Proteomes" id="UP001562354">
    <property type="component" value="Unassembled WGS sequence"/>
</dbReference>
<sequence length="247" mass="28489">MRNLSLQPLYELATNGTVFDKILFLNDVVFDTEDFRTLLNTNQGHYGAACSLDFSKPPDFYDTFALRDAEGHEPLMMTWPYFRARKSREAMKANGPVPVVGCWNGMVVMDAAPFYDSKNPLRFRGVPDSLAKSHVEGSECCLIYADNPLAKESGIWVNPRVRVGYNDAAYRRMSPLLYNDWLSSFRIFSKLWENRLRRWFTSTWFKEREMRRRVEAWSSGAAGRVERGVYCLVNEMQVVVANGWAHV</sequence>
<dbReference type="PANTHER" id="PTHR34144">
    <property type="entry name" value="CHROMOSOME 8, WHOLE GENOME SHOTGUN SEQUENCE"/>
    <property type="match status" value="1"/>
</dbReference>
<dbReference type="GeneID" id="95979514"/>
<dbReference type="InterPro" id="IPR021047">
    <property type="entry name" value="Mannosyltransferase_CMT1"/>
</dbReference>
<dbReference type="Pfam" id="PF11735">
    <property type="entry name" value="CAP59_mtransfer"/>
    <property type="match status" value="1"/>
</dbReference>
<evidence type="ECO:0000313" key="1">
    <source>
        <dbReference type="EMBL" id="KAL1301582.1"/>
    </source>
</evidence>
<dbReference type="EMBL" id="JBFMKM010000013">
    <property type="protein sequence ID" value="KAL1301582.1"/>
    <property type="molecule type" value="Genomic_DNA"/>
</dbReference>
<dbReference type="RefSeq" id="XP_069197858.1">
    <property type="nucleotide sequence ID" value="XM_069348269.1"/>
</dbReference>